<dbReference type="Proteomes" id="UP001139366">
    <property type="component" value="Unassembled WGS sequence"/>
</dbReference>
<dbReference type="RefSeq" id="WP_223711508.1">
    <property type="nucleotide sequence ID" value="NZ_JAINUY010000012.1"/>
</dbReference>
<keyword evidence="2" id="KW-1185">Reference proteome</keyword>
<dbReference type="EMBL" id="JAINUY010000012">
    <property type="protein sequence ID" value="MBZ4037807.1"/>
    <property type="molecule type" value="Genomic_DNA"/>
</dbReference>
<organism evidence="1 2">
    <name type="scientific">Flavobacterium potami</name>
    <dbReference type="NCBI Taxonomy" id="2872310"/>
    <lineage>
        <taxon>Bacteria</taxon>
        <taxon>Pseudomonadati</taxon>
        <taxon>Bacteroidota</taxon>
        <taxon>Flavobacteriia</taxon>
        <taxon>Flavobacteriales</taxon>
        <taxon>Flavobacteriaceae</taxon>
        <taxon>Flavobacterium</taxon>
    </lineage>
</organism>
<comment type="caution">
    <text evidence="1">The sequence shown here is derived from an EMBL/GenBank/DDBJ whole genome shotgun (WGS) entry which is preliminary data.</text>
</comment>
<evidence type="ECO:0000313" key="2">
    <source>
        <dbReference type="Proteomes" id="UP001139366"/>
    </source>
</evidence>
<reference evidence="1 2" key="1">
    <citation type="journal article" date="2023" name="Antonie Van Leeuwenhoek">
        <title>Flavobacterium potami sp. nov., a multi-metal resistance genes harbouring bacterium isolated from shallow river silt.</title>
        <authorList>
            <person name="Li S."/>
            <person name="Mao S."/>
            <person name="Mu W."/>
            <person name="Guo B."/>
            <person name="Li C."/>
            <person name="Zhu Q."/>
            <person name="Hou X."/>
            <person name="Zhao Y."/>
            <person name="Wei S."/>
            <person name="Liu H."/>
            <person name="Liu A."/>
        </authorList>
    </citation>
    <scope>NUCLEOTIDE SEQUENCE [LARGE SCALE GENOMIC DNA]</scope>
    <source>
        <strain evidence="1 2">17A</strain>
    </source>
</reference>
<dbReference type="AlphaFoldDB" id="A0A9X1KTP8"/>
<accession>A0A9X1KTP8</accession>
<gene>
    <name evidence="1" type="ORF">K6T82_23825</name>
</gene>
<proteinExistence type="predicted"/>
<name>A0A9X1KTP8_9FLAO</name>
<evidence type="ECO:0000313" key="1">
    <source>
        <dbReference type="EMBL" id="MBZ4037807.1"/>
    </source>
</evidence>
<sequence>MSKSKIEKYVLSPEELKEKMDYLKAEKKQFRVFYGFAKLTKKIVRKKELAVYYENGSLNSNDKYVQQKIHIVYVRNQTLEEMTDFNIGNRSFTKYGYFIDDKRWNGDIEKILEDNYTAEENHVSVKERNMIRDKLRNEYYSFYKVEKKLMGQQSLIFN</sequence>
<protein>
    <submittedName>
        <fullName evidence="1">Uncharacterized protein</fullName>
    </submittedName>
</protein>